<evidence type="ECO:0000256" key="1">
    <source>
        <dbReference type="ARBA" id="ARBA00007074"/>
    </source>
</evidence>
<dbReference type="GO" id="GO:0016787">
    <property type="term" value="F:hydrolase activity"/>
    <property type="evidence" value="ECO:0007669"/>
    <property type="project" value="UniProtKB-KW"/>
</dbReference>
<dbReference type="InterPro" id="IPR000064">
    <property type="entry name" value="NLP_P60_dom"/>
</dbReference>
<evidence type="ECO:0000313" key="7">
    <source>
        <dbReference type="Proteomes" id="UP001314796"/>
    </source>
</evidence>
<protein>
    <submittedName>
        <fullName evidence="6">Cell wall-associated NlpC family hydrolase</fullName>
    </submittedName>
</protein>
<dbReference type="InterPro" id="IPR051202">
    <property type="entry name" value="Peptidase_C40"/>
</dbReference>
<dbReference type="EMBL" id="JAFBEE010000033">
    <property type="protein sequence ID" value="MBM7616359.1"/>
    <property type="molecule type" value="Genomic_DNA"/>
</dbReference>
<dbReference type="PANTHER" id="PTHR47053:SF1">
    <property type="entry name" value="MUREIN DD-ENDOPEPTIDASE MEPH-RELATED"/>
    <property type="match status" value="1"/>
</dbReference>
<dbReference type="Pfam" id="PF00877">
    <property type="entry name" value="NLPC_P60"/>
    <property type="match status" value="1"/>
</dbReference>
<keyword evidence="3 6" id="KW-0378">Hydrolase</keyword>
<feature type="domain" description="NlpC/P60" evidence="5">
    <location>
        <begin position="4"/>
        <end position="143"/>
    </location>
</feature>
<evidence type="ECO:0000256" key="4">
    <source>
        <dbReference type="ARBA" id="ARBA00022807"/>
    </source>
</evidence>
<reference evidence="6 7" key="1">
    <citation type="submission" date="2021-01" db="EMBL/GenBank/DDBJ databases">
        <title>Genomic Encyclopedia of Type Strains, Phase IV (KMG-IV): sequencing the most valuable type-strain genomes for metagenomic binning, comparative biology and taxonomic classification.</title>
        <authorList>
            <person name="Goeker M."/>
        </authorList>
    </citation>
    <scope>NUCLEOTIDE SEQUENCE [LARGE SCALE GENOMIC DNA]</scope>
    <source>
        <strain evidence="6 7">DSM 25890</strain>
    </source>
</reference>
<gene>
    <name evidence="6" type="ORF">JOC73_002941</name>
</gene>
<dbReference type="PROSITE" id="PS51935">
    <property type="entry name" value="NLPC_P60"/>
    <property type="match status" value="1"/>
</dbReference>
<keyword evidence="2" id="KW-0645">Protease</keyword>
<evidence type="ECO:0000313" key="6">
    <source>
        <dbReference type="EMBL" id="MBM7616359.1"/>
    </source>
</evidence>
<dbReference type="SUPFAM" id="SSF54001">
    <property type="entry name" value="Cysteine proteinases"/>
    <property type="match status" value="1"/>
</dbReference>
<dbReference type="PANTHER" id="PTHR47053">
    <property type="entry name" value="MUREIN DD-ENDOPEPTIDASE MEPH-RELATED"/>
    <property type="match status" value="1"/>
</dbReference>
<comment type="caution">
    <text evidence="6">The sequence shown here is derived from an EMBL/GenBank/DDBJ whole genome shotgun (WGS) entry which is preliminary data.</text>
</comment>
<accession>A0ABS2NUV2</accession>
<proteinExistence type="inferred from homology"/>
<comment type="similarity">
    <text evidence="1">Belongs to the peptidase C40 family.</text>
</comment>
<keyword evidence="7" id="KW-1185">Reference proteome</keyword>
<name>A0ABS2NUV2_9FIRM</name>
<dbReference type="Gene3D" id="3.90.1720.10">
    <property type="entry name" value="endopeptidase domain like (from Nostoc punctiforme)"/>
    <property type="match status" value="1"/>
</dbReference>
<evidence type="ECO:0000256" key="2">
    <source>
        <dbReference type="ARBA" id="ARBA00022670"/>
    </source>
</evidence>
<dbReference type="Proteomes" id="UP001314796">
    <property type="component" value="Unassembled WGS sequence"/>
</dbReference>
<evidence type="ECO:0000256" key="3">
    <source>
        <dbReference type="ARBA" id="ARBA00022801"/>
    </source>
</evidence>
<sequence>MNEALFNEKMCEIVKKYRNVNFVHNGRSTEEGLDCLGFMVLFYKEFGIEIPSGDGQEIPKNWYKKDPQRYIRGIKALGGKSVELDELRPLDLVYFAVKRGVITHTGIMVTDKEFVHMSPRKGFTIDTMARHWRKFQGGVRFTK</sequence>
<organism evidence="6 7">
    <name type="scientific">Alkaliphilus hydrothermalis</name>
    <dbReference type="NCBI Taxonomy" id="1482730"/>
    <lineage>
        <taxon>Bacteria</taxon>
        <taxon>Bacillati</taxon>
        <taxon>Bacillota</taxon>
        <taxon>Clostridia</taxon>
        <taxon>Peptostreptococcales</taxon>
        <taxon>Natronincolaceae</taxon>
        <taxon>Alkaliphilus</taxon>
    </lineage>
</organism>
<evidence type="ECO:0000259" key="5">
    <source>
        <dbReference type="PROSITE" id="PS51935"/>
    </source>
</evidence>
<dbReference type="InterPro" id="IPR038765">
    <property type="entry name" value="Papain-like_cys_pep_sf"/>
</dbReference>
<dbReference type="RefSeq" id="WP_204404492.1">
    <property type="nucleotide sequence ID" value="NZ_JAFBEE010000033.1"/>
</dbReference>
<keyword evidence="4" id="KW-0788">Thiol protease</keyword>